<organism evidence="9 10">
    <name type="scientific">Puccinia graminis f. sp. tritici</name>
    <dbReference type="NCBI Taxonomy" id="56615"/>
    <lineage>
        <taxon>Eukaryota</taxon>
        <taxon>Fungi</taxon>
        <taxon>Dikarya</taxon>
        <taxon>Basidiomycota</taxon>
        <taxon>Pucciniomycotina</taxon>
        <taxon>Pucciniomycetes</taxon>
        <taxon>Pucciniales</taxon>
        <taxon>Pucciniaceae</taxon>
        <taxon>Puccinia</taxon>
    </lineage>
</organism>
<evidence type="ECO:0000256" key="2">
    <source>
        <dbReference type="ARBA" id="ARBA00022598"/>
    </source>
</evidence>
<dbReference type="FunFam" id="3.30.590.10:FF:000005">
    <property type="entry name" value="Probable glutamine synthetase"/>
    <property type="match status" value="1"/>
</dbReference>
<dbReference type="InterPro" id="IPR008146">
    <property type="entry name" value="Gln_synth_cat_dom"/>
</dbReference>
<dbReference type="AlphaFoldDB" id="A0A5B0LT17"/>
<evidence type="ECO:0000256" key="7">
    <source>
        <dbReference type="SAM" id="MobiDB-lite"/>
    </source>
</evidence>
<feature type="compositionally biased region" description="Polar residues" evidence="7">
    <location>
        <begin position="61"/>
        <end position="83"/>
    </location>
</feature>
<dbReference type="GO" id="GO:0005524">
    <property type="term" value="F:ATP binding"/>
    <property type="evidence" value="ECO:0007669"/>
    <property type="project" value="UniProtKB-KW"/>
</dbReference>
<evidence type="ECO:0000256" key="6">
    <source>
        <dbReference type="RuleBase" id="RU000384"/>
    </source>
</evidence>
<dbReference type="GO" id="GO:0006576">
    <property type="term" value="P:biogenic amine metabolic process"/>
    <property type="evidence" value="ECO:0007669"/>
    <property type="project" value="UniProtKB-ARBA"/>
</dbReference>
<feature type="compositionally biased region" description="Basic and acidic residues" evidence="7">
    <location>
        <begin position="84"/>
        <end position="96"/>
    </location>
</feature>
<sequence>MVIDEESSTQVKWQPRLDPPRLPAPPRGGWSGYGRGGGRLDPVHRQRNLSHKPQASRRQHSLQPNGSERNNTSGDTRSTYKTSTTDRRTMSSKPKSETIDELVEHWKRRLDTYDKVKLAGIDADGVLRGKLVSKNKLLSAIKSDGLGWCSVIFGWDIHDRTYDPELKISNSQNGYRDLRARVDLESIRMVPWELKHLDCKDDYGTPFFLIDFYDPSDPKTPLCACPRGLLKTVLAKLKNQAGMVALAGIEYEYFQFKETAQSARDKNFVNLTPLTSGMHGYSLLRPALNQEYYQSLYEKSREFGIPIEGHHTETGPGVYETALEYTDALRMADNAILFKLTAKNVGMKYGIIPSFMAKPHSNLPGCSGHVHISLWSSDKKDNLFAGQQTDPSWPEHTGQISVQAEEFIAGLMSCLADIVPCLIPTVNGYKRLVEGFWAATQVSWGLDSRLASVRIIAPPNCDPKATRLEVRVPGADMNPHYALAAILAAGFYGIQNHLSLKDFPPVSGSTSADIKPRRSNALPSTLHEATQRFMSPESKAREILGDEFVDHFGRTRENEWKLYTQAVTNWELERSVFSPPHLITLNHRSLQTILHELSAFFFGLTCLCRYLELA</sequence>
<dbReference type="PROSITE" id="PS51987">
    <property type="entry name" value="GS_CATALYTIC"/>
    <property type="match status" value="1"/>
</dbReference>
<keyword evidence="4" id="KW-0067">ATP-binding</keyword>
<feature type="compositionally biased region" description="Gly residues" evidence="7">
    <location>
        <begin position="29"/>
        <end position="39"/>
    </location>
</feature>
<dbReference type="GO" id="GO:0004356">
    <property type="term" value="F:glutamine synthetase activity"/>
    <property type="evidence" value="ECO:0007669"/>
    <property type="project" value="InterPro"/>
</dbReference>
<name>A0A5B0LT17_PUCGR</name>
<proteinExistence type="inferred from homology"/>
<evidence type="ECO:0000313" key="9">
    <source>
        <dbReference type="EMBL" id="KAA1067505.1"/>
    </source>
</evidence>
<dbReference type="InterPro" id="IPR014746">
    <property type="entry name" value="Gln_synth/guanido_kin_cat_dom"/>
</dbReference>
<evidence type="ECO:0000259" key="8">
    <source>
        <dbReference type="PROSITE" id="PS51987"/>
    </source>
</evidence>
<dbReference type="SMART" id="SM01230">
    <property type="entry name" value="Gln-synt_C"/>
    <property type="match status" value="1"/>
</dbReference>
<reference evidence="9 10" key="1">
    <citation type="submission" date="2019-05" db="EMBL/GenBank/DDBJ databases">
        <title>Emergence of the Ug99 lineage of the wheat stem rust pathogen through somatic hybridization.</title>
        <authorList>
            <person name="Li F."/>
            <person name="Upadhyaya N.M."/>
            <person name="Sperschneider J."/>
            <person name="Matny O."/>
            <person name="Nguyen-Phuc H."/>
            <person name="Mago R."/>
            <person name="Raley C."/>
            <person name="Miller M.E."/>
            <person name="Silverstein K.A.T."/>
            <person name="Henningsen E."/>
            <person name="Hirsch C.D."/>
            <person name="Visser B."/>
            <person name="Pretorius Z.A."/>
            <person name="Steffenson B.J."/>
            <person name="Schwessinger B."/>
            <person name="Dodds P.N."/>
            <person name="Figueroa M."/>
        </authorList>
    </citation>
    <scope>NUCLEOTIDE SEQUENCE [LARGE SCALE GENOMIC DNA]</scope>
    <source>
        <strain evidence="9">21-0</strain>
    </source>
</reference>
<dbReference type="Pfam" id="PF00120">
    <property type="entry name" value="Gln-synt_C"/>
    <property type="match status" value="1"/>
</dbReference>
<dbReference type="Gene3D" id="3.30.590.10">
    <property type="entry name" value="Glutamine synthetase/guanido kinase, catalytic domain"/>
    <property type="match status" value="1"/>
</dbReference>
<dbReference type="Proteomes" id="UP000324748">
    <property type="component" value="Unassembled WGS sequence"/>
</dbReference>
<dbReference type="PANTHER" id="PTHR43785:SF12">
    <property type="entry name" value="TYPE-1 GLUTAMINE SYNTHETASE 2"/>
    <property type="match status" value="1"/>
</dbReference>
<evidence type="ECO:0000256" key="1">
    <source>
        <dbReference type="ARBA" id="ARBA00009897"/>
    </source>
</evidence>
<protein>
    <recommendedName>
        <fullName evidence="8">GS catalytic domain-containing protein</fullName>
    </recommendedName>
</protein>
<dbReference type="EMBL" id="VSWC01000184">
    <property type="protein sequence ID" value="KAA1067505.1"/>
    <property type="molecule type" value="Genomic_DNA"/>
</dbReference>
<comment type="caution">
    <text evidence="9">The sequence shown here is derived from an EMBL/GenBank/DDBJ whole genome shotgun (WGS) entry which is preliminary data.</text>
</comment>
<evidence type="ECO:0000256" key="4">
    <source>
        <dbReference type="ARBA" id="ARBA00022840"/>
    </source>
</evidence>
<feature type="domain" description="GS catalytic" evidence="8">
    <location>
        <begin position="226"/>
        <end position="614"/>
    </location>
</feature>
<evidence type="ECO:0000256" key="3">
    <source>
        <dbReference type="ARBA" id="ARBA00022741"/>
    </source>
</evidence>
<keyword evidence="3" id="KW-0547">Nucleotide-binding</keyword>
<dbReference type="OrthoDB" id="77835at2759"/>
<comment type="similarity">
    <text evidence="1 5 6">Belongs to the glutamine synthetase family.</text>
</comment>
<dbReference type="PANTHER" id="PTHR43785">
    <property type="entry name" value="GAMMA-GLUTAMYLPUTRESCINE SYNTHETASE"/>
    <property type="match status" value="1"/>
</dbReference>
<evidence type="ECO:0000256" key="5">
    <source>
        <dbReference type="PROSITE-ProRule" id="PRU01331"/>
    </source>
</evidence>
<gene>
    <name evidence="9" type="ORF">PGT21_007721</name>
</gene>
<keyword evidence="10" id="KW-1185">Reference proteome</keyword>
<accession>A0A5B0LT17</accession>
<feature type="compositionally biased region" description="Basic residues" evidence="7">
    <location>
        <begin position="45"/>
        <end position="60"/>
    </location>
</feature>
<keyword evidence="2" id="KW-0436">Ligase</keyword>
<feature type="region of interest" description="Disordered" evidence="7">
    <location>
        <begin position="1"/>
        <end position="96"/>
    </location>
</feature>
<dbReference type="SUPFAM" id="SSF55931">
    <property type="entry name" value="Glutamine synthetase/guanido kinase"/>
    <property type="match status" value="1"/>
</dbReference>
<evidence type="ECO:0000313" key="10">
    <source>
        <dbReference type="Proteomes" id="UP000324748"/>
    </source>
</evidence>